<comment type="similarity">
    <text evidence="2">Belongs to the pterin-4-alpha-carbinolamine dehydratase family.</text>
</comment>
<evidence type="ECO:0000256" key="1">
    <source>
        <dbReference type="ARBA" id="ARBA00001554"/>
    </source>
</evidence>
<dbReference type="EMBL" id="DSFP01000033">
    <property type="protein sequence ID" value="HEW45823.1"/>
    <property type="molecule type" value="Genomic_DNA"/>
</dbReference>
<dbReference type="EC" id="4.2.1.96" evidence="3"/>
<evidence type="ECO:0000256" key="3">
    <source>
        <dbReference type="ARBA" id="ARBA00013252"/>
    </source>
</evidence>
<comment type="catalytic activity">
    <reaction evidence="1">
        <text>(4aS,6R)-4a-hydroxy-L-erythro-5,6,7,8-tetrahydrobiopterin = (6R)-L-erythro-6,7-dihydrobiopterin + H2O</text>
        <dbReference type="Rhea" id="RHEA:11920"/>
        <dbReference type="ChEBI" id="CHEBI:15377"/>
        <dbReference type="ChEBI" id="CHEBI:15642"/>
        <dbReference type="ChEBI" id="CHEBI:43120"/>
        <dbReference type="EC" id="4.2.1.96"/>
    </reaction>
</comment>
<gene>
    <name evidence="5" type="ORF">ENO47_04030</name>
</gene>
<dbReference type="GO" id="GO:0008124">
    <property type="term" value="F:4-alpha-hydroxytetrahydrobiopterin dehydratase activity"/>
    <property type="evidence" value="ECO:0007669"/>
    <property type="project" value="UniProtKB-EC"/>
</dbReference>
<dbReference type="GO" id="GO:0006729">
    <property type="term" value="P:tetrahydrobiopterin biosynthetic process"/>
    <property type="evidence" value="ECO:0007669"/>
    <property type="project" value="InterPro"/>
</dbReference>
<dbReference type="PANTHER" id="PTHR12599:SF0">
    <property type="entry name" value="PTERIN-4-ALPHA-CARBINOLAMINE DEHYDRATASE"/>
    <property type="match status" value="1"/>
</dbReference>
<keyword evidence="4 5" id="KW-0456">Lyase</keyword>
<protein>
    <recommendedName>
        <fullName evidence="3">4a-hydroxytetrahydrobiopterin dehydratase</fullName>
        <ecNumber evidence="3">4.2.1.96</ecNumber>
    </recommendedName>
</protein>
<dbReference type="Pfam" id="PF01329">
    <property type="entry name" value="Pterin_4a"/>
    <property type="match status" value="1"/>
</dbReference>
<dbReference type="InterPro" id="IPR001533">
    <property type="entry name" value="Pterin_deHydtase"/>
</dbReference>
<accession>A0A7C2Z345</accession>
<evidence type="ECO:0000256" key="2">
    <source>
        <dbReference type="ARBA" id="ARBA00006472"/>
    </source>
</evidence>
<proteinExistence type="inferred from homology"/>
<evidence type="ECO:0000256" key="4">
    <source>
        <dbReference type="ARBA" id="ARBA00023239"/>
    </source>
</evidence>
<dbReference type="Gene3D" id="3.30.1360.20">
    <property type="entry name" value="Transcriptional coactivator/pterin dehydratase"/>
    <property type="match status" value="1"/>
</dbReference>
<organism evidence="5">
    <name type="scientific">Hydrogenobacter sp</name>
    <dbReference type="NCBI Taxonomy" id="2152829"/>
    <lineage>
        <taxon>Bacteria</taxon>
        <taxon>Pseudomonadati</taxon>
        <taxon>Aquificota</taxon>
        <taxon>Aquificia</taxon>
        <taxon>Aquificales</taxon>
        <taxon>Aquificaceae</taxon>
        <taxon>Hydrogenobacter</taxon>
    </lineage>
</organism>
<dbReference type="SUPFAM" id="SSF55248">
    <property type="entry name" value="PCD-like"/>
    <property type="match status" value="1"/>
</dbReference>
<comment type="caution">
    <text evidence="5">The sequence shown here is derived from an EMBL/GenBank/DDBJ whole genome shotgun (WGS) entry which is preliminary data.</text>
</comment>
<dbReference type="CDD" id="cd00488">
    <property type="entry name" value="PCD_DCoH"/>
    <property type="match status" value="1"/>
</dbReference>
<name>A0A7C2Z345_9AQUI</name>
<dbReference type="PANTHER" id="PTHR12599">
    <property type="entry name" value="PTERIN-4-ALPHA-CARBINOLAMINE DEHYDRATASE"/>
    <property type="match status" value="1"/>
</dbReference>
<dbReference type="InterPro" id="IPR036428">
    <property type="entry name" value="PCD_sf"/>
</dbReference>
<dbReference type="AlphaFoldDB" id="A0A7C2Z345"/>
<dbReference type="NCBIfam" id="NF002017">
    <property type="entry name" value="PRK00823.1-2"/>
    <property type="match status" value="1"/>
</dbReference>
<sequence>MPGDGELRTYSRQEIEEGLKALPEWKQQDNYLIREYNTKNWKETVFLFNAIAGLAEAHWHHPDVEVSFKKLKIRLTTHEASGITERDFNLALEIEKLASLLLKR</sequence>
<reference evidence="5" key="1">
    <citation type="journal article" date="2020" name="mSystems">
        <title>Genome- and Community-Level Interaction Insights into Carbon Utilization and Element Cycling Functions of Hydrothermarchaeota in Hydrothermal Sediment.</title>
        <authorList>
            <person name="Zhou Z."/>
            <person name="Liu Y."/>
            <person name="Xu W."/>
            <person name="Pan J."/>
            <person name="Luo Z.H."/>
            <person name="Li M."/>
        </authorList>
    </citation>
    <scope>NUCLEOTIDE SEQUENCE [LARGE SCALE GENOMIC DNA]</scope>
    <source>
        <strain evidence="5">SpSt-132</strain>
    </source>
</reference>
<evidence type="ECO:0000313" key="5">
    <source>
        <dbReference type="EMBL" id="HEW45823.1"/>
    </source>
</evidence>